<keyword evidence="6" id="KW-0211">Defensin</keyword>
<keyword evidence="3 6" id="KW-0964">Secreted</keyword>
<evidence type="ECO:0000256" key="2">
    <source>
        <dbReference type="ARBA" id="ARBA00007371"/>
    </source>
</evidence>
<evidence type="ECO:0000256" key="7">
    <source>
        <dbReference type="SAM" id="MobiDB-lite"/>
    </source>
</evidence>
<evidence type="ECO:0000256" key="6">
    <source>
        <dbReference type="RuleBase" id="RU231113"/>
    </source>
</evidence>
<comment type="function">
    <text evidence="6">Has antibacterial activity.</text>
</comment>
<evidence type="ECO:0000259" key="8">
    <source>
        <dbReference type="Pfam" id="PF13841"/>
    </source>
</evidence>
<dbReference type="EMBL" id="JAATJV010388820">
    <property type="protein sequence ID" value="MBZ3883685.1"/>
    <property type="molecule type" value="Genomic_DNA"/>
</dbReference>
<accession>A0AA41N4L8</accession>
<sequence>HGGGTRCGRTLPGHCRLYCHQKERTMFMCDRYKQCCILSDFLPAPVVSPFATKSKASGIKNHRKPAQESTTNSNTATATAPVSED</sequence>
<evidence type="ECO:0000313" key="10">
    <source>
        <dbReference type="Proteomes" id="UP001166674"/>
    </source>
</evidence>
<feature type="domain" description="Beta-defensin" evidence="8">
    <location>
        <begin position="6"/>
        <end position="36"/>
    </location>
</feature>
<feature type="non-terminal residue" evidence="9">
    <location>
        <position position="1"/>
    </location>
</feature>
<keyword evidence="6" id="KW-0929">Antimicrobial</keyword>
<dbReference type="GO" id="GO:0045087">
    <property type="term" value="P:innate immune response"/>
    <property type="evidence" value="ECO:0007669"/>
    <property type="project" value="InterPro"/>
</dbReference>
<evidence type="ECO:0000313" key="9">
    <source>
        <dbReference type="EMBL" id="MBZ3883685.1"/>
    </source>
</evidence>
<gene>
    <name evidence="9" type="ORF">SUZIE_174175</name>
</gene>
<proteinExistence type="inferred from homology"/>
<reference evidence="9" key="1">
    <citation type="submission" date="2020-03" db="EMBL/GenBank/DDBJ databases">
        <title>Studies in the Genomics of Life Span.</title>
        <authorList>
            <person name="Glass D."/>
        </authorList>
    </citation>
    <scope>NUCLEOTIDE SEQUENCE</scope>
    <source>
        <strain evidence="9">SUZIE</strain>
        <tissue evidence="9">Muscle</tissue>
    </source>
</reference>
<evidence type="ECO:0000256" key="4">
    <source>
        <dbReference type="ARBA" id="ARBA00022729"/>
    </source>
</evidence>
<keyword evidence="10" id="KW-1185">Reference proteome</keyword>
<organism evidence="9 10">
    <name type="scientific">Sciurus carolinensis</name>
    <name type="common">Eastern gray squirrel</name>
    <dbReference type="NCBI Taxonomy" id="30640"/>
    <lineage>
        <taxon>Eukaryota</taxon>
        <taxon>Metazoa</taxon>
        <taxon>Chordata</taxon>
        <taxon>Craniata</taxon>
        <taxon>Vertebrata</taxon>
        <taxon>Euteleostomi</taxon>
        <taxon>Mammalia</taxon>
        <taxon>Eutheria</taxon>
        <taxon>Euarchontoglires</taxon>
        <taxon>Glires</taxon>
        <taxon>Rodentia</taxon>
        <taxon>Sciuromorpha</taxon>
        <taxon>Sciuridae</taxon>
        <taxon>Sciurinae</taxon>
        <taxon>Sciurini</taxon>
        <taxon>Sciurus</taxon>
    </lineage>
</organism>
<dbReference type="Proteomes" id="UP001166674">
    <property type="component" value="Unassembled WGS sequence"/>
</dbReference>
<evidence type="ECO:0000256" key="5">
    <source>
        <dbReference type="ARBA" id="ARBA00023157"/>
    </source>
</evidence>
<keyword evidence="4" id="KW-0732">Signal</keyword>
<evidence type="ECO:0000256" key="1">
    <source>
        <dbReference type="ARBA" id="ARBA00004613"/>
    </source>
</evidence>
<dbReference type="AlphaFoldDB" id="A0AA41N4L8"/>
<comment type="similarity">
    <text evidence="2 6">Belongs to the beta-defensin family.</text>
</comment>
<evidence type="ECO:0000256" key="3">
    <source>
        <dbReference type="ARBA" id="ARBA00022525"/>
    </source>
</evidence>
<comment type="caution">
    <text evidence="9">The sequence shown here is derived from an EMBL/GenBank/DDBJ whole genome shotgun (WGS) entry which is preliminary data.</text>
</comment>
<feature type="compositionally biased region" description="Low complexity" evidence="7">
    <location>
        <begin position="69"/>
        <end position="85"/>
    </location>
</feature>
<name>A0AA41N4L8_SCICA</name>
<protein>
    <recommendedName>
        <fullName evidence="6">Beta-defensin</fullName>
    </recommendedName>
</protein>
<dbReference type="GO" id="GO:0042742">
    <property type="term" value="P:defense response to bacterium"/>
    <property type="evidence" value="ECO:0007669"/>
    <property type="project" value="UniProtKB-UniRule"/>
</dbReference>
<comment type="subcellular location">
    <subcellularLocation>
        <location evidence="1 6">Secreted</location>
    </subcellularLocation>
</comment>
<feature type="region of interest" description="Disordered" evidence="7">
    <location>
        <begin position="53"/>
        <end position="85"/>
    </location>
</feature>
<keyword evidence="5" id="KW-1015">Disulfide bond</keyword>
<dbReference type="GO" id="GO:0005576">
    <property type="term" value="C:extracellular region"/>
    <property type="evidence" value="ECO:0007669"/>
    <property type="project" value="UniProtKB-SubCell"/>
</dbReference>
<dbReference type="InterPro" id="IPR025933">
    <property type="entry name" value="Beta_defensin_dom"/>
</dbReference>
<dbReference type="Pfam" id="PF13841">
    <property type="entry name" value="Defensin_beta_2"/>
    <property type="match status" value="1"/>
</dbReference>
<keyword evidence="6" id="KW-0044">Antibiotic</keyword>